<dbReference type="PANTHER" id="PTHR46868">
    <property type="entry name" value="FCS-LIKE ZINC FINGER 11"/>
    <property type="match status" value="1"/>
</dbReference>
<reference evidence="5 6" key="1">
    <citation type="journal article" date="2017" name="Nature">
        <title>The Apostasia genome and the evolution of orchids.</title>
        <authorList>
            <person name="Zhang G.Q."/>
            <person name="Liu K.W."/>
            <person name="Li Z."/>
            <person name="Lohaus R."/>
            <person name="Hsiao Y.Y."/>
            <person name="Niu S.C."/>
            <person name="Wang J.Y."/>
            <person name="Lin Y.C."/>
            <person name="Xu Q."/>
            <person name="Chen L.J."/>
            <person name="Yoshida K."/>
            <person name="Fujiwara S."/>
            <person name="Wang Z.W."/>
            <person name="Zhang Y.Q."/>
            <person name="Mitsuda N."/>
            <person name="Wang M."/>
            <person name="Liu G.H."/>
            <person name="Pecoraro L."/>
            <person name="Huang H.X."/>
            <person name="Xiao X.J."/>
            <person name="Lin M."/>
            <person name="Wu X.Y."/>
            <person name="Wu W.L."/>
            <person name="Chen Y.Y."/>
            <person name="Chang S.B."/>
            <person name="Sakamoto S."/>
            <person name="Ohme-Takagi M."/>
            <person name="Yagi M."/>
            <person name="Zeng S.J."/>
            <person name="Shen C.Y."/>
            <person name="Yeh C.M."/>
            <person name="Luo Y.B."/>
            <person name="Tsai W.C."/>
            <person name="Van de Peer Y."/>
            <person name="Liu Z.J."/>
        </authorList>
    </citation>
    <scope>NUCLEOTIDE SEQUENCE [LARGE SCALE GENOMIC DNA]</scope>
    <source>
        <strain evidence="6">cv. Shenzhen</strain>
        <tissue evidence="5">Stem</tissue>
    </source>
</reference>
<dbReference type="Pfam" id="PF04570">
    <property type="entry name" value="zf-FLZ"/>
    <property type="match status" value="1"/>
</dbReference>
<dbReference type="EMBL" id="KZ451908">
    <property type="protein sequence ID" value="PKA63423.1"/>
    <property type="molecule type" value="Genomic_DNA"/>
</dbReference>
<dbReference type="InterPro" id="IPR044585">
    <property type="entry name" value="FLZ10/11"/>
</dbReference>
<evidence type="ECO:0000256" key="1">
    <source>
        <dbReference type="ARBA" id="ARBA00009374"/>
    </source>
</evidence>
<comment type="similarity">
    <text evidence="1">Belongs to the FLZ family.</text>
</comment>
<dbReference type="Proteomes" id="UP000236161">
    <property type="component" value="Unassembled WGS sequence"/>
</dbReference>
<dbReference type="OrthoDB" id="685855at2759"/>
<evidence type="ECO:0000256" key="3">
    <source>
        <dbReference type="PROSITE-ProRule" id="PRU01131"/>
    </source>
</evidence>
<dbReference type="InterPro" id="IPR007650">
    <property type="entry name" value="Zf-FLZ_dom"/>
</dbReference>
<feature type="zinc finger region" description="FLZ-type" evidence="3">
    <location>
        <begin position="248"/>
        <end position="360"/>
    </location>
</feature>
<name>A0A2I0B6K4_9ASPA</name>
<dbReference type="GO" id="GO:0046872">
    <property type="term" value="F:metal ion binding"/>
    <property type="evidence" value="ECO:0007669"/>
    <property type="project" value="UniProtKB-KW"/>
</dbReference>
<feature type="domain" description="FLZ-type" evidence="4">
    <location>
        <begin position="248"/>
        <end position="360"/>
    </location>
</feature>
<keyword evidence="2" id="KW-0479">Metal-binding</keyword>
<dbReference type="STRING" id="1088818.A0A2I0B6K4"/>
<organism evidence="5 6">
    <name type="scientific">Apostasia shenzhenica</name>
    <dbReference type="NCBI Taxonomy" id="1088818"/>
    <lineage>
        <taxon>Eukaryota</taxon>
        <taxon>Viridiplantae</taxon>
        <taxon>Streptophyta</taxon>
        <taxon>Embryophyta</taxon>
        <taxon>Tracheophyta</taxon>
        <taxon>Spermatophyta</taxon>
        <taxon>Magnoliopsida</taxon>
        <taxon>Liliopsida</taxon>
        <taxon>Asparagales</taxon>
        <taxon>Orchidaceae</taxon>
        <taxon>Apostasioideae</taxon>
        <taxon>Apostasia</taxon>
    </lineage>
</organism>
<sequence length="360" mass="40494">MLTKRSRAMPMERAKARQTGDFVSSSSFLFQFAATTQRARTRLLTIPGLFVGFTGKCLPDSDSVSSPTSPLDHRIFSNLAGSFLRSPRSPGRSWDCSRVGLSLVDSLRDDDKTLGRSESKNILLGFQIRSKTPLSTPEVEELGKNDHNPKETCAFASDSKNPHMCSLPSFRGRLEAKCLSGSLPVSIDSIHGFMGVNISASEIELSEDYTCIISHGPNPKTTHIFGEFILENYLKEEERGFNPFPCNDFLSFCSFCKKKLEVGEDIYMYRLVFFDLLHWVFINDLLDCEILNGFQRRESVLQLQLPRSGDTDRRGVGDGECCSRLFFLPRRSIPGRNGALQLKIEGFPGRELKNRSLFQF</sequence>
<dbReference type="AlphaFoldDB" id="A0A2I0B6K4"/>
<evidence type="ECO:0000259" key="4">
    <source>
        <dbReference type="PROSITE" id="PS51795"/>
    </source>
</evidence>
<dbReference type="PANTHER" id="PTHR46868:SF3">
    <property type="entry name" value="FCS-LIKE ZINC FINGER 11"/>
    <property type="match status" value="1"/>
</dbReference>
<protein>
    <recommendedName>
        <fullName evidence="4">FLZ-type domain-containing protein</fullName>
    </recommendedName>
</protein>
<keyword evidence="6" id="KW-1185">Reference proteome</keyword>
<accession>A0A2I0B6K4</accession>
<proteinExistence type="inferred from homology"/>
<gene>
    <name evidence="5" type="ORF">AXF42_Ash005318</name>
</gene>
<dbReference type="PROSITE" id="PS51795">
    <property type="entry name" value="ZF_FLZ"/>
    <property type="match status" value="1"/>
</dbReference>
<evidence type="ECO:0000313" key="6">
    <source>
        <dbReference type="Proteomes" id="UP000236161"/>
    </source>
</evidence>
<evidence type="ECO:0000256" key="2">
    <source>
        <dbReference type="ARBA" id="ARBA00022723"/>
    </source>
</evidence>
<evidence type="ECO:0000313" key="5">
    <source>
        <dbReference type="EMBL" id="PKA63423.1"/>
    </source>
</evidence>